<dbReference type="SMART" id="SM00822">
    <property type="entry name" value="PKS_KR"/>
    <property type="match status" value="1"/>
</dbReference>
<dbReference type="GO" id="GO:0016616">
    <property type="term" value="F:oxidoreductase activity, acting on the CH-OH group of donors, NAD or NADP as acceptor"/>
    <property type="evidence" value="ECO:0007669"/>
    <property type="project" value="UniProtKB-ARBA"/>
</dbReference>
<proteinExistence type="inferred from homology"/>
<evidence type="ECO:0000313" key="9">
    <source>
        <dbReference type="Proteomes" id="UP000324091"/>
    </source>
</evidence>
<dbReference type="PANTHER" id="PTHR42760:SF133">
    <property type="entry name" value="3-OXOACYL-[ACYL-CARRIER-PROTEIN] REDUCTASE"/>
    <property type="match status" value="1"/>
</dbReference>
<organism evidence="8 9">
    <name type="scientific">Takifugu flavidus</name>
    <name type="common">sansaifugu</name>
    <dbReference type="NCBI Taxonomy" id="433684"/>
    <lineage>
        <taxon>Eukaryota</taxon>
        <taxon>Metazoa</taxon>
        <taxon>Chordata</taxon>
        <taxon>Craniata</taxon>
        <taxon>Vertebrata</taxon>
        <taxon>Euteleostomi</taxon>
        <taxon>Actinopterygii</taxon>
        <taxon>Neopterygii</taxon>
        <taxon>Teleostei</taxon>
        <taxon>Neoteleostei</taxon>
        <taxon>Acanthomorphata</taxon>
        <taxon>Eupercaria</taxon>
        <taxon>Tetraodontiformes</taxon>
        <taxon>Tetradontoidea</taxon>
        <taxon>Tetraodontidae</taxon>
        <taxon>Takifugu</taxon>
    </lineage>
</organism>
<evidence type="ECO:0000313" key="8">
    <source>
        <dbReference type="EMBL" id="TWW57561.1"/>
    </source>
</evidence>
<dbReference type="InterPro" id="IPR020904">
    <property type="entry name" value="Sc_DH/Rdtase_CS"/>
</dbReference>
<dbReference type="GO" id="GO:0048038">
    <property type="term" value="F:quinone binding"/>
    <property type="evidence" value="ECO:0007669"/>
    <property type="project" value="TreeGrafter"/>
</dbReference>
<evidence type="ECO:0000256" key="5">
    <source>
        <dbReference type="ARBA" id="ARBA00041580"/>
    </source>
</evidence>
<dbReference type="AlphaFoldDB" id="A0A5C6MTT1"/>
<evidence type="ECO:0000256" key="4">
    <source>
        <dbReference type="ARBA" id="ARBA00023160"/>
    </source>
</evidence>
<comment type="caution">
    <text evidence="8">The sequence shown here is derived from an EMBL/GenBank/DDBJ whole genome shotgun (WGS) entry which is preliminary data.</text>
</comment>
<dbReference type="PRINTS" id="PR00080">
    <property type="entry name" value="SDRFAMILY"/>
</dbReference>
<name>A0A5C6MTT1_9TELE</name>
<evidence type="ECO:0000256" key="3">
    <source>
        <dbReference type="ARBA" id="ARBA00023002"/>
    </source>
</evidence>
<dbReference type="FunFam" id="3.40.50.720:FF:000173">
    <property type="entry name" value="3-oxoacyl-[acyl-carrier protein] reductase"/>
    <property type="match status" value="1"/>
</dbReference>
<dbReference type="InterPro" id="IPR036291">
    <property type="entry name" value="NAD(P)-bd_dom_sf"/>
</dbReference>
<dbReference type="InterPro" id="IPR057326">
    <property type="entry name" value="KR_dom"/>
</dbReference>
<dbReference type="SUPFAM" id="SSF51735">
    <property type="entry name" value="NAD(P)-binding Rossmann-fold domains"/>
    <property type="match status" value="1"/>
</dbReference>
<dbReference type="Gene3D" id="3.40.50.720">
    <property type="entry name" value="NAD(P)-binding Rossmann-like Domain"/>
    <property type="match status" value="1"/>
</dbReference>
<evidence type="ECO:0000256" key="2">
    <source>
        <dbReference type="ARBA" id="ARBA00006484"/>
    </source>
</evidence>
<evidence type="ECO:0000259" key="7">
    <source>
        <dbReference type="SMART" id="SM00822"/>
    </source>
</evidence>
<dbReference type="Proteomes" id="UP000324091">
    <property type="component" value="Chromosome 7"/>
</dbReference>
<keyword evidence="4" id="KW-0443">Lipid metabolism</keyword>
<evidence type="ECO:0000256" key="6">
    <source>
        <dbReference type="ARBA" id="ARBA00041707"/>
    </source>
</evidence>
<reference evidence="8 9" key="1">
    <citation type="submission" date="2019-04" db="EMBL/GenBank/DDBJ databases">
        <title>Chromosome genome assembly for Takifugu flavidus.</title>
        <authorList>
            <person name="Xiao S."/>
        </authorList>
    </citation>
    <scope>NUCLEOTIDE SEQUENCE [LARGE SCALE GENOMIC DNA]</scope>
    <source>
        <strain evidence="8">HTHZ2018</strain>
        <tissue evidence="8">Muscle</tissue>
    </source>
</reference>
<sequence length="233" mass="24521">MSRLAVVCGGSRGIGRAVSHLLAQRGCRLAVVSRNKDAARTAVASLHGGNCDVSKEEEVQKTFETIQKTSGNISYLVNAAGINRDALLLRTKQEEMVALLHTNLLGTMLTCRAALRSMLRTEGAAIVNIGSVVGLKGNAGQCAYSASKSGLEGFTRSLAKEVASRHIRVNLVAPGFIRTNMTAGMKDADGAPSIPLGRFGEPEDVAQAVLFLLESPYITGQVLVVDGGLQLAM</sequence>
<dbReference type="PANTHER" id="PTHR42760">
    <property type="entry name" value="SHORT-CHAIN DEHYDROGENASES/REDUCTASES FAMILY MEMBER"/>
    <property type="match status" value="1"/>
</dbReference>
<comment type="pathway">
    <text evidence="1">Lipid metabolism; fatty acid biosynthesis.</text>
</comment>
<keyword evidence="4" id="KW-0444">Lipid biosynthesis</keyword>
<comment type="similarity">
    <text evidence="2">Belongs to the short-chain dehydrogenases/reductases (SDR) family.</text>
</comment>
<accession>A0A5C6MTT1</accession>
<keyword evidence="9" id="KW-1185">Reference proteome</keyword>
<dbReference type="EMBL" id="RHFK02000020">
    <property type="protein sequence ID" value="TWW57561.1"/>
    <property type="molecule type" value="Genomic_DNA"/>
</dbReference>
<protein>
    <recommendedName>
        <fullName evidence="6">3-ketoacyl-[acyl-carrier-protein] reductase beta subunit</fullName>
    </recommendedName>
    <alternativeName>
        <fullName evidence="5">Quinone reductase CBR4</fullName>
    </alternativeName>
</protein>
<dbReference type="InterPro" id="IPR002347">
    <property type="entry name" value="SDR_fam"/>
</dbReference>
<dbReference type="PROSITE" id="PS00061">
    <property type="entry name" value="ADH_SHORT"/>
    <property type="match status" value="1"/>
</dbReference>
<keyword evidence="3" id="KW-0560">Oxidoreductase</keyword>
<feature type="domain" description="Ketoreductase" evidence="7">
    <location>
        <begin position="3"/>
        <end position="180"/>
    </location>
</feature>
<gene>
    <name evidence="8" type="ORF">D4764_07G0002800</name>
</gene>
<dbReference type="Pfam" id="PF13561">
    <property type="entry name" value="adh_short_C2"/>
    <property type="match status" value="1"/>
</dbReference>
<dbReference type="PRINTS" id="PR00081">
    <property type="entry name" value="GDHRDH"/>
</dbReference>
<keyword evidence="4" id="KW-0276">Fatty acid metabolism</keyword>
<dbReference type="GO" id="GO:0006633">
    <property type="term" value="P:fatty acid biosynthetic process"/>
    <property type="evidence" value="ECO:0007669"/>
    <property type="project" value="UniProtKB-KW"/>
</dbReference>
<evidence type="ECO:0000256" key="1">
    <source>
        <dbReference type="ARBA" id="ARBA00005194"/>
    </source>
</evidence>
<keyword evidence="4" id="KW-0275">Fatty acid biosynthesis</keyword>